<keyword evidence="9 13" id="KW-0472">Membrane</keyword>
<keyword evidence="6 13" id="KW-0812">Transmembrane</keyword>
<dbReference type="GO" id="GO:0051205">
    <property type="term" value="P:protein insertion into membrane"/>
    <property type="evidence" value="ECO:0007669"/>
    <property type="project" value="TreeGrafter"/>
</dbReference>
<evidence type="ECO:0000256" key="1">
    <source>
        <dbReference type="ARBA" id="ARBA00004429"/>
    </source>
</evidence>
<dbReference type="InterPro" id="IPR019998">
    <property type="entry name" value="Membr_insert_YidC"/>
</dbReference>
<evidence type="ECO:0000256" key="7">
    <source>
        <dbReference type="ARBA" id="ARBA00022927"/>
    </source>
</evidence>
<evidence type="ECO:0000256" key="5">
    <source>
        <dbReference type="ARBA" id="ARBA00022475"/>
    </source>
</evidence>
<dbReference type="Pfam" id="PF02096">
    <property type="entry name" value="60KD_IMP"/>
    <property type="match status" value="1"/>
</dbReference>
<feature type="domain" description="Membrane insertase YidC N-terminal" evidence="16">
    <location>
        <begin position="90"/>
        <end position="368"/>
    </location>
</feature>
<dbReference type="InterPro" id="IPR028055">
    <property type="entry name" value="YidC/Oxa/ALB_C"/>
</dbReference>
<keyword evidence="4 13" id="KW-0813">Transport</keyword>
<feature type="region of interest" description="Disordered" evidence="14">
    <location>
        <begin position="43"/>
        <end position="73"/>
    </location>
</feature>
<evidence type="ECO:0000256" key="4">
    <source>
        <dbReference type="ARBA" id="ARBA00022448"/>
    </source>
</evidence>
<evidence type="ECO:0000313" key="18">
    <source>
        <dbReference type="Proteomes" id="UP000596063"/>
    </source>
</evidence>
<feature type="domain" description="Membrane insertase YidC/Oxa/ALB C-terminal" evidence="15">
    <location>
        <begin position="379"/>
        <end position="557"/>
    </location>
</feature>
<evidence type="ECO:0000256" key="8">
    <source>
        <dbReference type="ARBA" id="ARBA00022989"/>
    </source>
</evidence>
<organism evidence="17 18">
    <name type="scientific">Spongiibacter nanhainus</name>
    <dbReference type="NCBI Taxonomy" id="2794344"/>
    <lineage>
        <taxon>Bacteria</taxon>
        <taxon>Pseudomonadati</taxon>
        <taxon>Pseudomonadota</taxon>
        <taxon>Gammaproteobacteria</taxon>
        <taxon>Cellvibrionales</taxon>
        <taxon>Spongiibacteraceae</taxon>
        <taxon>Spongiibacter</taxon>
    </lineage>
</organism>
<evidence type="ECO:0000256" key="12">
    <source>
        <dbReference type="ARBA" id="ARBA00033342"/>
    </source>
</evidence>
<evidence type="ECO:0000259" key="16">
    <source>
        <dbReference type="Pfam" id="PF14849"/>
    </source>
</evidence>
<keyword evidence="5 13" id="KW-1003">Cell membrane</keyword>
<evidence type="ECO:0000256" key="9">
    <source>
        <dbReference type="ARBA" id="ARBA00023136"/>
    </source>
</evidence>
<comment type="subunit">
    <text evidence="13">Interacts with the Sec translocase complex via SecD. Specifically interacts with transmembrane segments of nascent integral membrane proteins during membrane integration.</text>
</comment>
<evidence type="ECO:0000256" key="11">
    <source>
        <dbReference type="ARBA" id="ARBA00033245"/>
    </source>
</evidence>
<feature type="transmembrane region" description="Helical" evidence="13">
    <location>
        <begin position="442"/>
        <end position="465"/>
    </location>
</feature>
<dbReference type="PANTHER" id="PTHR12428:SF65">
    <property type="entry name" value="CYTOCHROME C OXIDASE ASSEMBLY PROTEIN COX18, MITOCHONDRIAL"/>
    <property type="match status" value="1"/>
</dbReference>
<evidence type="ECO:0000256" key="6">
    <source>
        <dbReference type="ARBA" id="ARBA00022692"/>
    </source>
</evidence>
<dbReference type="CDD" id="cd19961">
    <property type="entry name" value="EcYidC-like_peri"/>
    <property type="match status" value="1"/>
</dbReference>
<evidence type="ECO:0000256" key="10">
    <source>
        <dbReference type="ARBA" id="ARBA00023186"/>
    </source>
</evidence>
<dbReference type="Proteomes" id="UP000596063">
    <property type="component" value="Chromosome"/>
</dbReference>
<dbReference type="GO" id="GO:0005886">
    <property type="term" value="C:plasma membrane"/>
    <property type="evidence" value="ECO:0007669"/>
    <property type="project" value="UniProtKB-SubCell"/>
</dbReference>
<dbReference type="NCBIfam" id="TIGR03593">
    <property type="entry name" value="yidC_nterm"/>
    <property type="match status" value="1"/>
</dbReference>
<protein>
    <recommendedName>
        <fullName evidence="3 13">Membrane protein insertase YidC</fullName>
    </recommendedName>
    <alternativeName>
        <fullName evidence="12 13">Foldase YidC</fullName>
    </alternativeName>
    <alternativeName>
        <fullName evidence="11 13">Membrane integrase YidC</fullName>
    </alternativeName>
    <alternativeName>
        <fullName evidence="13">Membrane protein YidC</fullName>
    </alternativeName>
</protein>
<dbReference type="EMBL" id="CP066167">
    <property type="protein sequence ID" value="QQD20239.1"/>
    <property type="molecule type" value="Genomic_DNA"/>
</dbReference>
<evidence type="ECO:0000256" key="13">
    <source>
        <dbReference type="HAMAP-Rule" id="MF_01810"/>
    </source>
</evidence>
<comment type="similarity">
    <text evidence="2 13">Belongs to the OXA1/ALB3/YidC family. Type 1 subfamily.</text>
</comment>
<evidence type="ECO:0000256" key="14">
    <source>
        <dbReference type="SAM" id="MobiDB-lite"/>
    </source>
</evidence>
<dbReference type="PRINTS" id="PR01900">
    <property type="entry name" value="YIDCPROTEIN"/>
</dbReference>
<dbReference type="GO" id="GO:0032977">
    <property type="term" value="F:membrane insertase activity"/>
    <property type="evidence" value="ECO:0007669"/>
    <property type="project" value="InterPro"/>
</dbReference>
<accession>A0A7T4R4R2</accession>
<dbReference type="AlphaFoldDB" id="A0A7T4R4R2"/>
<feature type="transmembrane region" description="Helical" evidence="13">
    <location>
        <begin position="379"/>
        <end position="399"/>
    </location>
</feature>
<evidence type="ECO:0000256" key="3">
    <source>
        <dbReference type="ARBA" id="ARBA00015325"/>
    </source>
</evidence>
<dbReference type="KEGG" id="snan:I6N98_18485"/>
<feature type="transmembrane region" description="Helical" evidence="13">
    <location>
        <begin position="522"/>
        <end position="543"/>
    </location>
</feature>
<keyword evidence="8 13" id="KW-1133">Transmembrane helix</keyword>
<dbReference type="NCBIfam" id="TIGR03592">
    <property type="entry name" value="yidC_oxa1_cterm"/>
    <property type="match status" value="1"/>
</dbReference>
<evidence type="ECO:0000313" key="17">
    <source>
        <dbReference type="EMBL" id="QQD20239.1"/>
    </source>
</evidence>
<dbReference type="PANTHER" id="PTHR12428">
    <property type="entry name" value="OXA1"/>
    <property type="match status" value="1"/>
</dbReference>
<dbReference type="CDD" id="cd20070">
    <property type="entry name" value="5TM_YidC_Alb3"/>
    <property type="match status" value="1"/>
</dbReference>
<dbReference type="InterPro" id="IPR001708">
    <property type="entry name" value="YidC/ALB3/OXA1/COX18"/>
</dbReference>
<sequence>MDIQRYLLIAAIAALSFMLLVEWRNFDPQGPLATAKTVQVDDSAAGSAATPEQQTLPNSGDVPSLDSSSDQQAVADAVTDLEEGDTHSIVTVDTDVLSVKIDTHGGDIVFASLDEYSKELNSDSNFVLLENNPQRQFVAQSGLIGQNATDTAQGRPRYRASSSEYTLGQQDVLNVDLHYAYSDDITITKRFQFKRGHYLVDVKYLIDNRSNAPFNAAFFGQLKRDNSDDPGTNDDGGMFAMKPYLGVAYANNDDLYNKISFDKMRDKPLKQSVDGGWIGVVQHYFVSAWVPNQEAQNQLSTVVTNGGNNIARVTSPSVTVAAGSQGEFGASLYLGPKDQYRLEEIAPGLDLTVDYGWLWWIAQPLFWLLTQIHNLLGNWGWSIVGVTVLVKAAFFQLNAKAFKSMANMRKVQPKLMEVRERYADDKQKQSQAMMELYKKEKINPLGGCLPMLVQMPVFIALYWVLMESVELRHAPFMLWIEDLSAMDPYFVLPVIMGVSMFIQQKLNPPPPDPMQAKVMQWLPIIFTFFFLFFPAGLVLYWVVNNSLSIVQQYIITKGIEKAEQGKA</sequence>
<comment type="function">
    <text evidence="13">Required for the insertion and/or proper folding and/or complex formation of integral membrane proteins into the membrane. Involved in integration of membrane proteins that insert both dependently and independently of the Sec translocase complex, as well as at least some lipoproteins. Aids folding of multispanning membrane proteins.</text>
</comment>
<dbReference type="Pfam" id="PF14849">
    <property type="entry name" value="YidC_periplas"/>
    <property type="match status" value="1"/>
</dbReference>
<dbReference type="NCBIfam" id="NF002352">
    <property type="entry name" value="PRK01318.1-3"/>
    <property type="match status" value="1"/>
</dbReference>
<dbReference type="Gene3D" id="2.70.98.90">
    <property type="match status" value="1"/>
</dbReference>
<keyword evidence="18" id="KW-1185">Reference proteome</keyword>
<dbReference type="InterPro" id="IPR047196">
    <property type="entry name" value="YidC_ALB_C"/>
</dbReference>
<keyword evidence="10 13" id="KW-0143">Chaperone</keyword>
<evidence type="ECO:0000256" key="2">
    <source>
        <dbReference type="ARBA" id="ARBA00010527"/>
    </source>
</evidence>
<dbReference type="InterPro" id="IPR038221">
    <property type="entry name" value="YidC_periplasmic_sf"/>
</dbReference>
<comment type="subcellular location">
    <subcellularLocation>
        <location evidence="1">Cell inner membrane</location>
        <topology evidence="1">Multi-pass membrane protein</topology>
    </subcellularLocation>
    <subcellularLocation>
        <location evidence="13">Cell membrane</location>
        <topology evidence="13">Multi-pass membrane protein</topology>
    </subcellularLocation>
</comment>
<evidence type="ECO:0000259" key="15">
    <source>
        <dbReference type="Pfam" id="PF02096"/>
    </source>
</evidence>
<dbReference type="HAMAP" id="MF_01810">
    <property type="entry name" value="YidC_type1"/>
    <property type="match status" value="1"/>
</dbReference>
<keyword evidence="7 13" id="KW-0653">Protein transport</keyword>
<reference evidence="17 18" key="1">
    <citation type="submission" date="2020-12" db="EMBL/GenBank/DDBJ databases">
        <authorList>
            <person name="Shan Y."/>
        </authorList>
    </citation>
    <scope>NUCLEOTIDE SEQUENCE [LARGE SCALE GENOMIC DNA]</scope>
    <source>
        <strain evidence="18">csc3.9</strain>
    </source>
</reference>
<dbReference type="InterPro" id="IPR028053">
    <property type="entry name" value="Membr_insert_YidC_N"/>
</dbReference>
<feature type="transmembrane region" description="Helical" evidence="13">
    <location>
        <begin position="6"/>
        <end position="23"/>
    </location>
</feature>
<dbReference type="GO" id="GO:0015031">
    <property type="term" value="P:protein transport"/>
    <property type="evidence" value="ECO:0007669"/>
    <property type="project" value="UniProtKB-KW"/>
</dbReference>
<name>A0A7T4R4R2_9GAMM</name>
<dbReference type="PRINTS" id="PR00701">
    <property type="entry name" value="60KDINNERMP"/>
</dbReference>
<gene>
    <name evidence="13 17" type="primary">yidC</name>
    <name evidence="17" type="ORF">I6N98_18485</name>
</gene>
<proteinExistence type="inferred from homology"/>